<gene>
    <name evidence="6" type="ORF">GALMADRAFT_137466</name>
</gene>
<dbReference type="PROSITE" id="PS50865">
    <property type="entry name" value="ZF_MYND_2"/>
    <property type="match status" value="1"/>
</dbReference>
<keyword evidence="3" id="KW-0862">Zinc</keyword>
<dbReference type="Pfam" id="PF01753">
    <property type="entry name" value="zf-MYND"/>
    <property type="match status" value="1"/>
</dbReference>
<dbReference type="OrthoDB" id="9922773at2759"/>
<evidence type="ECO:0000256" key="4">
    <source>
        <dbReference type="PROSITE-ProRule" id="PRU00134"/>
    </source>
</evidence>
<proteinExistence type="predicted"/>
<evidence type="ECO:0000313" key="7">
    <source>
        <dbReference type="Proteomes" id="UP000027222"/>
    </source>
</evidence>
<feature type="domain" description="MYND-type" evidence="5">
    <location>
        <begin position="5"/>
        <end position="46"/>
    </location>
</feature>
<dbReference type="GO" id="GO:0008270">
    <property type="term" value="F:zinc ion binding"/>
    <property type="evidence" value="ECO:0007669"/>
    <property type="project" value="UniProtKB-KW"/>
</dbReference>
<sequence>MKLTCYYCNTDLPSNKIKRCSRCLLVTYCSKECQAFSWKASHKLNCKIHPSNLSTTNPGQLASKDERPAKFSPEWIELGVDRELSRWLQLWRACFQTWTTIGLDLANHPADRVMTHCMRLVVQPRNFVDDPAKQYQVLEAAIVPISWVRTAHPDFEIHIDPTDFTRLRYLIVLQNYKGEMRRLRLIQWNTLSTEKWQKIGKEASATLAAGFGDALMLSTDSSSPSQVEKKLGIQRS</sequence>
<keyword evidence="2 4" id="KW-0863">Zinc-finger</keyword>
<dbReference type="Gene3D" id="6.10.140.2220">
    <property type="match status" value="1"/>
</dbReference>
<organism evidence="6 7">
    <name type="scientific">Galerina marginata (strain CBS 339.88)</name>
    <dbReference type="NCBI Taxonomy" id="685588"/>
    <lineage>
        <taxon>Eukaryota</taxon>
        <taxon>Fungi</taxon>
        <taxon>Dikarya</taxon>
        <taxon>Basidiomycota</taxon>
        <taxon>Agaricomycotina</taxon>
        <taxon>Agaricomycetes</taxon>
        <taxon>Agaricomycetidae</taxon>
        <taxon>Agaricales</taxon>
        <taxon>Agaricineae</taxon>
        <taxon>Strophariaceae</taxon>
        <taxon>Galerina</taxon>
    </lineage>
</organism>
<evidence type="ECO:0000256" key="2">
    <source>
        <dbReference type="ARBA" id="ARBA00022771"/>
    </source>
</evidence>
<dbReference type="Proteomes" id="UP000027222">
    <property type="component" value="Unassembled WGS sequence"/>
</dbReference>
<dbReference type="PROSITE" id="PS01360">
    <property type="entry name" value="ZF_MYND_1"/>
    <property type="match status" value="1"/>
</dbReference>
<accession>A0A067TL32</accession>
<dbReference type="SUPFAM" id="SSF144232">
    <property type="entry name" value="HIT/MYND zinc finger-like"/>
    <property type="match status" value="1"/>
</dbReference>
<evidence type="ECO:0000256" key="3">
    <source>
        <dbReference type="ARBA" id="ARBA00022833"/>
    </source>
</evidence>
<reference evidence="7" key="1">
    <citation type="journal article" date="2014" name="Proc. Natl. Acad. Sci. U.S.A.">
        <title>Extensive sampling of basidiomycete genomes demonstrates inadequacy of the white-rot/brown-rot paradigm for wood decay fungi.</title>
        <authorList>
            <person name="Riley R."/>
            <person name="Salamov A.A."/>
            <person name="Brown D.W."/>
            <person name="Nagy L.G."/>
            <person name="Floudas D."/>
            <person name="Held B.W."/>
            <person name="Levasseur A."/>
            <person name="Lombard V."/>
            <person name="Morin E."/>
            <person name="Otillar R."/>
            <person name="Lindquist E.A."/>
            <person name="Sun H."/>
            <person name="LaButti K.M."/>
            <person name="Schmutz J."/>
            <person name="Jabbour D."/>
            <person name="Luo H."/>
            <person name="Baker S.E."/>
            <person name="Pisabarro A.G."/>
            <person name="Walton J.D."/>
            <person name="Blanchette R.A."/>
            <person name="Henrissat B."/>
            <person name="Martin F."/>
            <person name="Cullen D."/>
            <person name="Hibbett D.S."/>
            <person name="Grigoriev I.V."/>
        </authorList>
    </citation>
    <scope>NUCLEOTIDE SEQUENCE [LARGE SCALE GENOMIC DNA]</scope>
    <source>
        <strain evidence="7">CBS 339.88</strain>
    </source>
</reference>
<dbReference type="InterPro" id="IPR002893">
    <property type="entry name" value="Znf_MYND"/>
</dbReference>
<evidence type="ECO:0000259" key="5">
    <source>
        <dbReference type="PROSITE" id="PS50865"/>
    </source>
</evidence>
<evidence type="ECO:0000313" key="6">
    <source>
        <dbReference type="EMBL" id="KDR79683.1"/>
    </source>
</evidence>
<protein>
    <recommendedName>
        <fullName evidence="5">MYND-type domain-containing protein</fullName>
    </recommendedName>
</protein>
<keyword evidence="1" id="KW-0479">Metal-binding</keyword>
<evidence type="ECO:0000256" key="1">
    <source>
        <dbReference type="ARBA" id="ARBA00022723"/>
    </source>
</evidence>
<dbReference type="EMBL" id="KL142373">
    <property type="protein sequence ID" value="KDR79683.1"/>
    <property type="molecule type" value="Genomic_DNA"/>
</dbReference>
<name>A0A067TL32_GALM3</name>
<dbReference type="AlphaFoldDB" id="A0A067TL32"/>
<dbReference type="HOGENOM" id="CLU_092131_0_0_1"/>
<keyword evidence="7" id="KW-1185">Reference proteome</keyword>